<feature type="compositionally biased region" description="Polar residues" evidence="1">
    <location>
        <begin position="106"/>
        <end position="117"/>
    </location>
</feature>
<accession>A0A9K3KU83</accession>
<gene>
    <name evidence="3" type="ORF">IV203_012671</name>
    <name evidence="2" type="ORF">IV203_014258</name>
</gene>
<feature type="compositionally biased region" description="Basic residues" evidence="1">
    <location>
        <begin position="94"/>
        <end position="105"/>
    </location>
</feature>
<evidence type="ECO:0000313" key="3">
    <source>
        <dbReference type="EMBL" id="KAG7350074.1"/>
    </source>
</evidence>
<reference evidence="3" key="1">
    <citation type="journal article" date="2021" name="Sci. Rep.">
        <title>Diploid genomic architecture of Nitzschia inconspicua, an elite biomass production diatom.</title>
        <authorList>
            <person name="Oliver A."/>
            <person name="Podell S."/>
            <person name="Pinowska A."/>
            <person name="Traller J.C."/>
            <person name="Smith S.R."/>
            <person name="McClure R."/>
            <person name="Beliaev A."/>
            <person name="Bohutskyi P."/>
            <person name="Hill E.A."/>
            <person name="Rabines A."/>
            <person name="Zheng H."/>
            <person name="Allen L.Z."/>
            <person name="Kuo A."/>
            <person name="Grigoriev I.V."/>
            <person name="Allen A.E."/>
            <person name="Hazlebeck D."/>
            <person name="Allen E.E."/>
        </authorList>
    </citation>
    <scope>NUCLEOTIDE SEQUENCE</scope>
    <source>
        <strain evidence="3">Hildebrandi</strain>
    </source>
</reference>
<reference evidence="3" key="2">
    <citation type="submission" date="2021-04" db="EMBL/GenBank/DDBJ databases">
        <authorList>
            <person name="Podell S."/>
        </authorList>
    </citation>
    <scope>NUCLEOTIDE SEQUENCE</scope>
    <source>
        <strain evidence="3">Hildebrandi</strain>
    </source>
</reference>
<dbReference type="EMBL" id="JAGRRH010000104">
    <property type="protein sequence ID" value="KAG7336847.1"/>
    <property type="molecule type" value="Genomic_DNA"/>
</dbReference>
<name>A0A9K3KU83_9STRA</name>
<protein>
    <submittedName>
        <fullName evidence="3">Uncharacterized protein</fullName>
    </submittedName>
</protein>
<keyword evidence="4" id="KW-1185">Reference proteome</keyword>
<dbReference type="AlphaFoldDB" id="A0A9K3KU83"/>
<proteinExistence type="predicted"/>
<sequence>MDVTRLKFTHLQFRRSNNNNNNNNNNNISDTNFSIITMIEYQNDKEHGNPVQVDTSKLFLYRSLSNNTGGEKEKKKASSNIKRMNSKEKESKFRAKTAHIGRKASHASQGISWNPFA</sequence>
<dbReference type="Proteomes" id="UP000693970">
    <property type="component" value="Unassembled WGS sequence"/>
</dbReference>
<dbReference type="EMBL" id="JAGRRH010000019">
    <property type="protein sequence ID" value="KAG7350074.1"/>
    <property type="molecule type" value="Genomic_DNA"/>
</dbReference>
<evidence type="ECO:0000256" key="1">
    <source>
        <dbReference type="SAM" id="MobiDB-lite"/>
    </source>
</evidence>
<organism evidence="3 4">
    <name type="scientific">Nitzschia inconspicua</name>
    <dbReference type="NCBI Taxonomy" id="303405"/>
    <lineage>
        <taxon>Eukaryota</taxon>
        <taxon>Sar</taxon>
        <taxon>Stramenopiles</taxon>
        <taxon>Ochrophyta</taxon>
        <taxon>Bacillariophyta</taxon>
        <taxon>Bacillariophyceae</taxon>
        <taxon>Bacillariophycidae</taxon>
        <taxon>Bacillariales</taxon>
        <taxon>Bacillariaceae</taxon>
        <taxon>Nitzschia</taxon>
    </lineage>
</organism>
<evidence type="ECO:0000313" key="2">
    <source>
        <dbReference type="EMBL" id="KAG7336847.1"/>
    </source>
</evidence>
<comment type="caution">
    <text evidence="3">The sequence shown here is derived from an EMBL/GenBank/DDBJ whole genome shotgun (WGS) entry which is preliminary data.</text>
</comment>
<feature type="region of interest" description="Disordered" evidence="1">
    <location>
        <begin position="65"/>
        <end position="117"/>
    </location>
</feature>
<evidence type="ECO:0000313" key="4">
    <source>
        <dbReference type="Proteomes" id="UP000693970"/>
    </source>
</evidence>